<dbReference type="KEGG" id="ddb:E7747_06185"/>
<accession>A0A4P7W251</accession>
<protein>
    <submittedName>
        <fullName evidence="1">Uncharacterized protein</fullName>
    </submittedName>
</protein>
<proteinExistence type="predicted"/>
<dbReference type="EMBL" id="CP039396">
    <property type="protein sequence ID" value="QCD41907.1"/>
    <property type="molecule type" value="Genomic_DNA"/>
</dbReference>
<gene>
    <name evidence="1" type="ORF">E7747_06185</name>
</gene>
<reference evidence="2" key="1">
    <citation type="submission" date="2019-02" db="EMBL/GenBank/DDBJ databases">
        <title>Isolation and identification of novel species under the genus Muribaculum.</title>
        <authorList>
            <person name="Miyake S."/>
            <person name="Ding Y."/>
            <person name="Low A."/>
            <person name="Soh M."/>
            <person name="Seedorf H."/>
        </authorList>
    </citation>
    <scope>NUCLEOTIDE SEQUENCE [LARGE SCALE GENOMIC DNA]</scope>
    <source>
        <strain evidence="2">H5</strain>
    </source>
</reference>
<dbReference type="Proteomes" id="UP000297149">
    <property type="component" value="Chromosome"/>
</dbReference>
<dbReference type="RefSeq" id="WP_136414785.1">
    <property type="nucleotide sequence ID" value="NZ_CP039396.1"/>
</dbReference>
<name>A0A4P7W251_9BACT</name>
<evidence type="ECO:0000313" key="2">
    <source>
        <dbReference type="Proteomes" id="UP000297149"/>
    </source>
</evidence>
<dbReference type="AlphaFoldDB" id="A0A4P7W251"/>
<organism evidence="1 2">
    <name type="scientific">Duncaniella dubosii</name>
    <dbReference type="NCBI Taxonomy" id="2518971"/>
    <lineage>
        <taxon>Bacteria</taxon>
        <taxon>Pseudomonadati</taxon>
        <taxon>Bacteroidota</taxon>
        <taxon>Bacteroidia</taxon>
        <taxon>Bacteroidales</taxon>
        <taxon>Muribaculaceae</taxon>
        <taxon>Duncaniella</taxon>
    </lineage>
</organism>
<keyword evidence="2" id="KW-1185">Reference proteome</keyword>
<sequence length="190" mass="20445">MATDSVIVGVTDEMLQNASGSIFVQGDGGCTITKVERIPDAFNPTNVICYGERACGANVFTVIPEGTSKLSVVFAKMPTWAQICDNSWSALHSNDEATIVENSDGSVTMTFPITAEDIAKINNAKELVVNSDQKLISLNYPGAESAIESIEANDTNAPVEYFNLQGIRVANPENGIFIRHQGNQVSKVRM</sequence>
<evidence type="ECO:0000313" key="1">
    <source>
        <dbReference type="EMBL" id="QCD41907.1"/>
    </source>
</evidence>